<protein>
    <submittedName>
        <fullName evidence="2">Uncharacterized protein</fullName>
    </submittedName>
</protein>
<evidence type="ECO:0000313" key="2">
    <source>
        <dbReference type="EMBL" id="GBE87495.1"/>
    </source>
</evidence>
<dbReference type="RefSeq" id="XP_027618408.1">
    <property type="nucleotide sequence ID" value="XM_027762607.1"/>
</dbReference>
<gene>
    <name evidence="2" type="ORF">SCP_1101720</name>
</gene>
<dbReference type="GeneID" id="38784412"/>
<proteinExistence type="predicted"/>
<dbReference type="EMBL" id="BFAD01000011">
    <property type="protein sequence ID" value="GBE87495.1"/>
    <property type="molecule type" value="Genomic_DNA"/>
</dbReference>
<accession>A0A401GZA3</accession>
<evidence type="ECO:0000313" key="3">
    <source>
        <dbReference type="Proteomes" id="UP000287166"/>
    </source>
</evidence>
<reference evidence="2 3" key="1">
    <citation type="journal article" date="2018" name="Sci. Rep.">
        <title>Genome sequence of the cauliflower mushroom Sparassis crispa (Hanabiratake) and its association with beneficial usage.</title>
        <authorList>
            <person name="Kiyama R."/>
            <person name="Furutani Y."/>
            <person name="Kawaguchi K."/>
            <person name="Nakanishi T."/>
        </authorList>
    </citation>
    <scope>NUCLEOTIDE SEQUENCE [LARGE SCALE GENOMIC DNA]</scope>
</reference>
<feature type="region of interest" description="Disordered" evidence="1">
    <location>
        <begin position="1"/>
        <end position="29"/>
    </location>
</feature>
<comment type="caution">
    <text evidence="2">The sequence shown here is derived from an EMBL/GenBank/DDBJ whole genome shotgun (WGS) entry which is preliminary data.</text>
</comment>
<keyword evidence="3" id="KW-1185">Reference proteome</keyword>
<evidence type="ECO:0000256" key="1">
    <source>
        <dbReference type="SAM" id="MobiDB-lite"/>
    </source>
</evidence>
<sequence length="78" mass="8642">MPYLFTNSSDESGGPPSARDVHEAKPRDDDWNKLKWKEEDMLLGTKSGGHVEVEDADEKSGCSSIHLQEEDVPVGLDE</sequence>
<dbReference type="InParanoid" id="A0A401GZA3"/>
<dbReference type="AlphaFoldDB" id="A0A401GZA3"/>
<feature type="region of interest" description="Disordered" evidence="1">
    <location>
        <begin position="46"/>
        <end position="78"/>
    </location>
</feature>
<feature type="compositionally biased region" description="Polar residues" evidence="1">
    <location>
        <begin position="1"/>
        <end position="11"/>
    </location>
</feature>
<feature type="compositionally biased region" description="Basic and acidic residues" evidence="1">
    <location>
        <begin position="19"/>
        <end position="29"/>
    </location>
</feature>
<name>A0A401GZA3_9APHY</name>
<dbReference type="Proteomes" id="UP000287166">
    <property type="component" value="Unassembled WGS sequence"/>
</dbReference>
<organism evidence="2 3">
    <name type="scientific">Sparassis crispa</name>
    <dbReference type="NCBI Taxonomy" id="139825"/>
    <lineage>
        <taxon>Eukaryota</taxon>
        <taxon>Fungi</taxon>
        <taxon>Dikarya</taxon>
        <taxon>Basidiomycota</taxon>
        <taxon>Agaricomycotina</taxon>
        <taxon>Agaricomycetes</taxon>
        <taxon>Polyporales</taxon>
        <taxon>Sparassidaceae</taxon>
        <taxon>Sparassis</taxon>
    </lineage>
</organism>